<dbReference type="InterPro" id="IPR052178">
    <property type="entry name" value="Sec_Metab_Biosynth_SDR"/>
</dbReference>
<evidence type="ECO:0008006" key="7">
    <source>
        <dbReference type="Google" id="ProtNLM"/>
    </source>
</evidence>
<dbReference type="SUPFAM" id="SSF51735">
    <property type="entry name" value="NAD(P)-binding Rossmann-fold domains"/>
    <property type="match status" value="1"/>
</dbReference>
<evidence type="ECO:0000256" key="3">
    <source>
        <dbReference type="ARBA" id="ARBA00023002"/>
    </source>
</evidence>
<evidence type="ECO:0000256" key="2">
    <source>
        <dbReference type="ARBA" id="ARBA00022857"/>
    </source>
</evidence>
<dbReference type="CDD" id="cd05233">
    <property type="entry name" value="SDR_c"/>
    <property type="match status" value="1"/>
</dbReference>
<accession>A0A423W9D7</accession>
<keyword evidence="4" id="KW-0472">Membrane</keyword>
<dbReference type="Gene3D" id="3.40.50.720">
    <property type="entry name" value="NAD(P)-binding Rossmann-like Domain"/>
    <property type="match status" value="1"/>
</dbReference>
<dbReference type="InterPro" id="IPR002347">
    <property type="entry name" value="SDR_fam"/>
</dbReference>
<dbReference type="AlphaFoldDB" id="A0A423W9D7"/>
<dbReference type="PANTHER" id="PTHR43618">
    <property type="entry name" value="7-ALPHA-HYDROXYSTEROID DEHYDROGENASE"/>
    <property type="match status" value="1"/>
</dbReference>
<keyword evidence="2" id="KW-0521">NADP</keyword>
<keyword evidence="4" id="KW-1133">Transmembrane helix</keyword>
<dbReference type="EMBL" id="LKEA01000022">
    <property type="protein sequence ID" value="ROV99927.1"/>
    <property type="molecule type" value="Genomic_DNA"/>
</dbReference>
<organism evidence="5 6">
    <name type="scientific">Cytospora schulzeri</name>
    <dbReference type="NCBI Taxonomy" id="448051"/>
    <lineage>
        <taxon>Eukaryota</taxon>
        <taxon>Fungi</taxon>
        <taxon>Dikarya</taxon>
        <taxon>Ascomycota</taxon>
        <taxon>Pezizomycotina</taxon>
        <taxon>Sordariomycetes</taxon>
        <taxon>Sordariomycetidae</taxon>
        <taxon>Diaporthales</taxon>
        <taxon>Cytosporaceae</taxon>
        <taxon>Cytospora</taxon>
    </lineage>
</organism>
<proteinExistence type="inferred from homology"/>
<evidence type="ECO:0000256" key="1">
    <source>
        <dbReference type="ARBA" id="ARBA00006484"/>
    </source>
</evidence>
<name>A0A423W9D7_9PEZI</name>
<dbReference type="GO" id="GO:0016491">
    <property type="term" value="F:oxidoreductase activity"/>
    <property type="evidence" value="ECO:0007669"/>
    <property type="project" value="UniProtKB-KW"/>
</dbReference>
<evidence type="ECO:0000256" key="4">
    <source>
        <dbReference type="SAM" id="Phobius"/>
    </source>
</evidence>
<feature type="transmembrane region" description="Helical" evidence="4">
    <location>
        <begin position="15"/>
        <end position="34"/>
    </location>
</feature>
<comment type="caution">
    <text evidence="5">The sequence shown here is derived from an EMBL/GenBank/DDBJ whole genome shotgun (WGS) entry which is preliminary data.</text>
</comment>
<keyword evidence="6" id="KW-1185">Reference proteome</keyword>
<evidence type="ECO:0000313" key="5">
    <source>
        <dbReference type="EMBL" id="ROV99927.1"/>
    </source>
</evidence>
<dbReference type="InterPro" id="IPR036291">
    <property type="entry name" value="NAD(P)-bd_dom_sf"/>
</dbReference>
<keyword evidence="4" id="KW-0812">Transmembrane</keyword>
<comment type="similarity">
    <text evidence="1">Belongs to the short-chain dehydrogenases/reductases (SDR) family.</text>
</comment>
<dbReference type="OrthoDB" id="37659at2759"/>
<dbReference type="PANTHER" id="PTHR43618:SF13">
    <property type="entry name" value="CHAIN DEHYDROGENASE, PUTATIVE (AFU_ORTHOLOGUE AFUA_1G17650)-RELATED"/>
    <property type="match status" value="1"/>
</dbReference>
<dbReference type="Pfam" id="PF00106">
    <property type="entry name" value="adh_short"/>
    <property type="match status" value="1"/>
</dbReference>
<keyword evidence="3" id="KW-0560">Oxidoreductase</keyword>
<evidence type="ECO:0000313" key="6">
    <source>
        <dbReference type="Proteomes" id="UP000283895"/>
    </source>
</evidence>
<gene>
    <name evidence="5" type="ORF">VMCG_06183</name>
</gene>
<dbReference type="PRINTS" id="PR00081">
    <property type="entry name" value="GDHRDH"/>
</dbReference>
<reference evidence="5 6" key="1">
    <citation type="submission" date="2015-09" db="EMBL/GenBank/DDBJ databases">
        <title>Host preference determinants of Valsa canker pathogens revealed by comparative genomics.</title>
        <authorList>
            <person name="Yin Z."/>
            <person name="Huang L."/>
        </authorList>
    </citation>
    <scope>NUCLEOTIDE SEQUENCE [LARGE SCALE GENOMIC DNA]</scope>
    <source>
        <strain evidence="5 6">03-1</strain>
    </source>
</reference>
<sequence length="293" mass="31663">MSSSPSPSPVDNPPIALITAGSAGLGAAVAELFARNGMRVVVNYANNAQRAEALVARLKTITTLPPPPPRDGRTDYHAIRADLSSRADVERLVEEAVRVMCPGGQEEEEIEGEKKKKKLDVVFSNGGWTHMRNLLDLEDNMLDEDWDRCFTMNVKSHLWLMHAAKPYLEAGWDEESRGGGGESGCFITTASLAGVKISGSSLAYAVTKAAQLHLARGLAVIAAPRIRVNSVSPGLLLTDWGLKFPPERIQAMTEASKLKRLATVEDVAEQVLTYVKSKSITGQNMVIEGGWGL</sequence>
<dbReference type="Proteomes" id="UP000283895">
    <property type="component" value="Unassembled WGS sequence"/>
</dbReference>
<protein>
    <recommendedName>
        <fullName evidence="7">Ketoreductase (KR) domain-containing protein</fullName>
    </recommendedName>
</protein>
<dbReference type="STRING" id="356882.A0A423W9D7"/>